<organism evidence="1">
    <name type="scientific">marine sediment metagenome</name>
    <dbReference type="NCBI Taxonomy" id="412755"/>
    <lineage>
        <taxon>unclassified sequences</taxon>
        <taxon>metagenomes</taxon>
        <taxon>ecological metagenomes</taxon>
    </lineage>
</organism>
<dbReference type="EMBL" id="BARS01053888">
    <property type="protein sequence ID" value="GAG43626.1"/>
    <property type="molecule type" value="Genomic_DNA"/>
</dbReference>
<sequence>MIKIHIGFSDFVNNDAPTVVEQVPKITITNGEVSISEPQPYYIKDP</sequence>
<dbReference type="AlphaFoldDB" id="X0Z517"/>
<feature type="non-terminal residue" evidence="1">
    <location>
        <position position="46"/>
    </location>
</feature>
<evidence type="ECO:0000313" key="1">
    <source>
        <dbReference type="EMBL" id="GAG43626.1"/>
    </source>
</evidence>
<reference evidence="1" key="1">
    <citation type="journal article" date="2014" name="Front. Microbiol.">
        <title>High frequency of phylogenetically diverse reductive dehalogenase-homologous genes in deep subseafloor sedimentary metagenomes.</title>
        <authorList>
            <person name="Kawai M."/>
            <person name="Futagami T."/>
            <person name="Toyoda A."/>
            <person name="Takaki Y."/>
            <person name="Nishi S."/>
            <person name="Hori S."/>
            <person name="Arai W."/>
            <person name="Tsubouchi T."/>
            <person name="Morono Y."/>
            <person name="Uchiyama I."/>
            <person name="Ito T."/>
            <person name="Fujiyama A."/>
            <person name="Inagaki F."/>
            <person name="Takami H."/>
        </authorList>
    </citation>
    <scope>NUCLEOTIDE SEQUENCE</scope>
    <source>
        <strain evidence="1">Expedition CK06-06</strain>
    </source>
</reference>
<protein>
    <submittedName>
        <fullName evidence="1">Uncharacterized protein</fullName>
    </submittedName>
</protein>
<comment type="caution">
    <text evidence="1">The sequence shown here is derived from an EMBL/GenBank/DDBJ whole genome shotgun (WGS) entry which is preliminary data.</text>
</comment>
<gene>
    <name evidence="1" type="ORF">S01H1_79876</name>
</gene>
<proteinExistence type="predicted"/>
<accession>X0Z517</accession>
<name>X0Z517_9ZZZZ</name>